<dbReference type="Pfam" id="PF00071">
    <property type="entry name" value="Ras"/>
    <property type="match status" value="1"/>
</dbReference>
<dbReference type="InterPro" id="IPR001806">
    <property type="entry name" value="Small_GTPase"/>
</dbReference>
<dbReference type="InterPro" id="IPR005225">
    <property type="entry name" value="Small_GTP-bd"/>
</dbReference>
<dbReference type="AlphaFoldDB" id="A0A024GIR7"/>
<dbReference type="OrthoDB" id="48625at2759"/>
<evidence type="ECO:0000256" key="1">
    <source>
        <dbReference type="ARBA" id="ARBA00022741"/>
    </source>
</evidence>
<dbReference type="PRINTS" id="PR00449">
    <property type="entry name" value="RASTRNSFRMNG"/>
</dbReference>
<keyword evidence="3" id="KW-1185">Reference proteome</keyword>
<comment type="caution">
    <text evidence="2">The sequence shown here is derived from an EMBL/GenBank/DDBJ whole genome shotgun (WGS) entry which is preliminary data.</text>
</comment>
<protein>
    <submittedName>
        <fullName evidence="2">Uncharacterized protein</fullName>
    </submittedName>
</protein>
<accession>A0A024GIR7</accession>
<dbReference type="EMBL" id="CAIX01000121">
    <property type="protein sequence ID" value="CCI46239.1"/>
    <property type="molecule type" value="Genomic_DNA"/>
</dbReference>
<dbReference type="FunFam" id="3.40.50.300:FF:002361">
    <property type="entry name" value="Predicted protein"/>
    <property type="match status" value="1"/>
</dbReference>
<dbReference type="STRING" id="65357.A0A024GIR7"/>
<dbReference type="InParanoid" id="A0A024GIR7"/>
<keyword evidence="1" id="KW-0547">Nucleotide-binding</keyword>
<dbReference type="GO" id="GO:0003924">
    <property type="term" value="F:GTPase activity"/>
    <property type="evidence" value="ECO:0007669"/>
    <property type="project" value="InterPro"/>
</dbReference>
<dbReference type="NCBIfam" id="TIGR00231">
    <property type="entry name" value="small_GTP"/>
    <property type="match status" value="1"/>
</dbReference>
<proteinExistence type="predicted"/>
<dbReference type="GO" id="GO:0005525">
    <property type="term" value="F:GTP binding"/>
    <property type="evidence" value="ECO:0007669"/>
    <property type="project" value="InterPro"/>
</dbReference>
<dbReference type="SUPFAM" id="SSF52540">
    <property type="entry name" value="P-loop containing nucleoside triphosphate hydrolases"/>
    <property type="match status" value="1"/>
</dbReference>
<dbReference type="InterPro" id="IPR027417">
    <property type="entry name" value="P-loop_NTPase"/>
</dbReference>
<gene>
    <name evidence="2" type="ORF">BN9_071680</name>
</gene>
<dbReference type="SMART" id="SM00173">
    <property type="entry name" value="RAS"/>
    <property type="match status" value="1"/>
</dbReference>
<dbReference type="PROSITE" id="PS51421">
    <property type="entry name" value="RAS"/>
    <property type="match status" value="1"/>
</dbReference>
<dbReference type="PANTHER" id="PTHR47978">
    <property type="match status" value="1"/>
</dbReference>
<reference evidence="2 3" key="1">
    <citation type="submission" date="2012-05" db="EMBL/GenBank/DDBJ databases">
        <title>Recombination and specialization in a pathogen metapopulation.</title>
        <authorList>
            <person name="Gardiner A."/>
            <person name="Kemen E."/>
            <person name="Schultz-Larsen T."/>
            <person name="MacLean D."/>
            <person name="Van Oosterhout C."/>
            <person name="Jones J.D.G."/>
        </authorList>
    </citation>
    <scope>NUCLEOTIDE SEQUENCE [LARGE SCALE GENOMIC DNA]</scope>
    <source>
        <strain evidence="2 3">Ac Nc2</strain>
    </source>
</reference>
<organism evidence="2 3">
    <name type="scientific">Albugo candida</name>
    <dbReference type="NCBI Taxonomy" id="65357"/>
    <lineage>
        <taxon>Eukaryota</taxon>
        <taxon>Sar</taxon>
        <taxon>Stramenopiles</taxon>
        <taxon>Oomycota</taxon>
        <taxon>Peronosporomycetes</taxon>
        <taxon>Albuginales</taxon>
        <taxon>Albuginaceae</taxon>
        <taxon>Albugo</taxon>
    </lineage>
</organism>
<dbReference type="PROSITE" id="PS51419">
    <property type="entry name" value="RAB"/>
    <property type="match status" value="1"/>
</dbReference>
<dbReference type="SMART" id="SM00174">
    <property type="entry name" value="RHO"/>
    <property type="match status" value="1"/>
</dbReference>
<evidence type="ECO:0000313" key="3">
    <source>
        <dbReference type="Proteomes" id="UP000053237"/>
    </source>
</evidence>
<dbReference type="Proteomes" id="UP000053237">
    <property type="component" value="Unassembled WGS sequence"/>
</dbReference>
<name>A0A024GIR7_9STRA</name>
<dbReference type="Gene3D" id="3.40.50.300">
    <property type="entry name" value="P-loop containing nucleotide triphosphate hydrolases"/>
    <property type="match status" value="1"/>
</dbReference>
<dbReference type="SMART" id="SM00175">
    <property type="entry name" value="RAB"/>
    <property type="match status" value="1"/>
</dbReference>
<sequence length="203" mass="22936">MPEPSALSTPQNDAISVAPADVKIILLGDSAVGKSKLVERYMMNEFQPRQLSTYALTMYRKEVVIEGSNTPIKVDFWDTAGQERFSNMHPSYYFGAHACILVFDVTRKITYQNLANWYQELREYCEHIPCFLAANKIDVDMNVTTKSFKFAEKHQIEFEFVSAADGTNVVKVFEGAVQAAMKHKEEGGDFMTQVLELLDSSVL</sequence>
<evidence type="ECO:0000313" key="2">
    <source>
        <dbReference type="EMBL" id="CCI46239.1"/>
    </source>
</evidence>
<dbReference type="SMART" id="SM00176">
    <property type="entry name" value="RAN"/>
    <property type="match status" value="1"/>
</dbReference>